<sequence length="87" mass="9451">MLSAGQDWTLLHTKVADVKPYCVTSNGPRGLKVTDEDGNSSIITFSMESLLEGVNELVKATEELKARAPAFVKAYQERYGNGDRSSG</sequence>
<gene>
    <name evidence="1" type="ORF">LCGC14_2632660</name>
</gene>
<dbReference type="AlphaFoldDB" id="A0A0F8ZZQ0"/>
<name>A0A0F8ZZQ0_9ZZZZ</name>
<accession>A0A0F8ZZQ0</accession>
<reference evidence="1" key="1">
    <citation type="journal article" date="2015" name="Nature">
        <title>Complex archaea that bridge the gap between prokaryotes and eukaryotes.</title>
        <authorList>
            <person name="Spang A."/>
            <person name="Saw J.H."/>
            <person name="Jorgensen S.L."/>
            <person name="Zaremba-Niedzwiedzka K."/>
            <person name="Martijn J."/>
            <person name="Lind A.E."/>
            <person name="van Eijk R."/>
            <person name="Schleper C."/>
            <person name="Guy L."/>
            <person name="Ettema T.J."/>
        </authorList>
    </citation>
    <scope>NUCLEOTIDE SEQUENCE</scope>
</reference>
<evidence type="ECO:0000313" key="1">
    <source>
        <dbReference type="EMBL" id="KKK99447.1"/>
    </source>
</evidence>
<dbReference type="EMBL" id="LAZR01045201">
    <property type="protein sequence ID" value="KKK99447.1"/>
    <property type="molecule type" value="Genomic_DNA"/>
</dbReference>
<organism evidence="1">
    <name type="scientific">marine sediment metagenome</name>
    <dbReference type="NCBI Taxonomy" id="412755"/>
    <lineage>
        <taxon>unclassified sequences</taxon>
        <taxon>metagenomes</taxon>
        <taxon>ecological metagenomes</taxon>
    </lineage>
</organism>
<comment type="caution">
    <text evidence="1">The sequence shown here is derived from an EMBL/GenBank/DDBJ whole genome shotgun (WGS) entry which is preliminary data.</text>
</comment>
<proteinExistence type="predicted"/>
<protein>
    <submittedName>
        <fullName evidence="1">Uncharacterized protein</fullName>
    </submittedName>
</protein>